<feature type="chain" id="PRO_5043970456" description="Major facilitator superfamily (MFS) profile domain-containing protein" evidence="10">
    <location>
        <begin position="21"/>
        <end position="390"/>
    </location>
</feature>
<keyword evidence="6 9" id="KW-0812">Transmembrane</keyword>
<feature type="transmembrane region" description="Helical" evidence="9">
    <location>
        <begin position="36"/>
        <end position="59"/>
    </location>
</feature>
<dbReference type="PANTHER" id="PTHR23535">
    <property type="entry name" value="SUGAR EFFLUX TRANSPORTER A-RELATED"/>
    <property type="match status" value="1"/>
</dbReference>
<organism evidence="12">
    <name type="scientific">Agrobacterium rosae</name>
    <dbReference type="NCBI Taxonomy" id="1972867"/>
    <lineage>
        <taxon>Bacteria</taxon>
        <taxon>Pseudomonadati</taxon>
        <taxon>Pseudomonadota</taxon>
        <taxon>Alphaproteobacteria</taxon>
        <taxon>Hyphomicrobiales</taxon>
        <taxon>Rhizobiaceae</taxon>
        <taxon>Rhizobium/Agrobacterium group</taxon>
        <taxon>Agrobacterium</taxon>
    </lineage>
</organism>
<dbReference type="PROSITE" id="PS50850">
    <property type="entry name" value="MFS"/>
    <property type="match status" value="1"/>
</dbReference>
<gene>
    <name evidence="12" type="ORF">RMR22_25715</name>
</gene>
<dbReference type="SUPFAM" id="SSF103473">
    <property type="entry name" value="MFS general substrate transporter"/>
    <property type="match status" value="1"/>
</dbReference>
<reference evidence="12" key="1">
    <citation type="journal article" date="2023" name="Phytobiomes J">
        <title>Deciphering the key players within the bacterial microbiota associated with aerial crown gall tumors on rhododendron: Insights into the gallobiome.</title>
        <authorList>
            <person name="Kuzmanovic N."/>
            <person name="Nesme J."/>
            <person name="Wolf J."/>
            <person name="Neumann-Schaal M."/>
            <person name="Petersen J."/>
            <person name="Fernandez-Gnecco G."/>
            <person name="Sproeer C."/>
            <person name="Bunk B."/>
            <person name="Overmann J."/>
            <person name="Sorensen S.J."/>
            <person name="Idczak E."/>
            <person name="Smalla K."/>
        </authorList>
    </citation>
    <scope>NUCLEOTIDE SEQUENCE</scope>
    <source>
        <strain evidence="12">Rho-11.1</strain>
    </source>
</reference>
<dbReference type="PANTHER" id="PTHR23535:SF2">
    <property type="entry name" value="SUGAR EFFLUX TRANSPORTER A-RELATED"/>
    <property type="match status" value="1"/>
</dbReference>
<dbReference type="InterPro" id="IPR036259">
    <property type="entry name" value="MFS_trans_sf"/>
</dbReference>
<evidence type="ECO:0000256" key="2">
    <source>
        <dbReference type="ARBA" id="ARBA00006523"/>
    </source>
</evidence>
<evidence type="ECO:0000256" key="7">
    <source>
        <dbReference type="ARBA" id="ARBA00022989"/>
    </source>
</evidence>
<dbReference type="InterPro" id="IPR011701">
    <property type="entry name" value="MFS"/>
</dbReference>
<dbReference type="GO" id="GO:0022857">
    <property type="term" value="F:transmembrane transporter activity"/>
    <property type="evidence" value="ECO:0007669"/>
    <property type="project" value="InterPro"/>
</dbReference>
<evidence type="ECO:0000313" key="12">
    <source>
        <dbReference type="EMBL" id="MDX8305639.1"/>
    </source>
</evidence>
<evidence type="ECO:0000259" key="11">
    <source>
        <dbReference type="PROSITE" id="PS50850"/>
    </source>
</evidence>
<keyword evidence="10" id="KW-0732">Signal</keyword>
<dbReference type="GO" id="GO:0005886">
    <property type="term" value="C:plasma membrane"/>
    <property type="evidence" value="ECO:0007669"/>
    <property type="project" value="UniProtKB-SubCell"/>
</dbReference>
<proteinExistence type="inferred from homology"/>
<evidence type="ECO:0000256" key="4">
    <source>
        <dbReference type="ARBA" id="ARBA00022475"/>
    </source>
</evidence>
<dbReference type="EMBL" id="JAVRAF010000024">
    <property type="protein sequence ID" value="MDX8305639.1"/>
    <property type="molecule type" value="Genomic_DNA"/>
</dbReference>
<feature type="transmembrane region" description="Helical" evidence="9">
    <location>
        <begin position="139"/>
        <end position="158"/>
    </location>
</feature>
<evidence type="ECO:0000256" key="3">
    <source>
        <dbReference type="ARBA" id="ARBA00022448"/>
    </source>
</evidence>
<evidence type="ECO:0000256" key="8">
    <source>
        <dbReference type="ARBA" id="ARBA00023136"/>
    </source>
</evidence>
<comment type="similarity">
    <text evidence="2">Belongs to the major facilitator superfamily. Set transporter family.</text>
</comment>
<feature type="transmembrane region" description="Helical" evidence="9">
    <location>
        <begin position="71"/>
        <end position="89"/>
    </location>
</feature>
<keyword evidence="5" id="KW-0762">Sugar transport</keyword>
<comment type="subcellular location">
    <subcellularLocation>
        <location evidence="1">Cell membrane</location>
        <topology evidence="1">Multi-pass membrane protein</topology>
    </subcellularLocation>
</comment>
<evidence type="ECO:0000256" key="5">
    <source>
        <dbReference type="ARBA" id="ARBA00022597"/>
    </source>
</evidence>
<sequence length="390" mass="40627">MTNSVRMAYVGLFLSGIASAATAPYLSTVALDTLEISGATYSTIVFASGILSVCLSLAIGWASDLVSGRRTIIAALGMVAGGGIASFATFGTVSLFVLCCLLFLPLTSILTQQLFGYLRSESLGLDKLEIENRNAQGRTLFATAWVAAPSIFLLLSAIDPSRLAFAASALACIVAALLFCSVGSTTASKAPRAPKPSHSGSLRPRLRVTVLVMIPVVGCGILRAAPRIQQILVGPIVTQQLQGAFSDIGYIAAFTALIELPLILVGGKLLRFISRPTMLLIGSLLFSAYFVILSLASSMTAIYVSSVILALATSGTLSITISYLQNLLPDRPGLGSSLISVANCIGVAVAALTFAPFSETRAFADCAILAAAVVALGGVTIWMWEKRHPS</sequence>
<dbReference type="RefSeq" id="WP_320203745.1">
    <property type="nucleotide sequence ID" value="NZ_CP192782.1"/>
</dbReference>
<keyword evidence="8 9" id="KW-0472">Membrane</keyword>
<evidence type="ECO:0000256" key="10">
    <source>
        <dbReference type="SAM" id="SignalP"/>
    </source>
</evidence>
<evidence type="ECO:0000256" key="6">
    <source>
        <dbReference type="ARBA" id="ARBA00022692"/>
    </source>
</evidence>
<feature type="transmembrane region" description="Helical" evidence="9">
    <location>
        <begin position="208"/>
        <end position="228"/>
    </location>
</feature>
<feature type="signal peptide" evidence="10">
    <location>
        <begin position="1"/>
        <end position="20"/>
    </location>
</feature>
<name>A0AAW9FQC7_9HYPH</name>
<feature type="transmembrane region" description="Helical" evidence="9">
    <location>
        <begin position="336"/>
        <end position="356"/>
    </location>
</feature>
<feature type="domain" description="Major facilitator superfamily (MFS) profile" evidence="11">
    <location>
        <begin position="204"/>
        <end position="390"/>
    </location>
</feature>
<dbReference type="Gene3D" id="1.20.1250.20">
    <property type="entry name" value="MFS general substrate transporter like domains"/>
    <property type="match status" value="2"/>
</dbReference>
<keyword evidence="7 9" id="KW-1133">Transmembrane helix</keyword>
<feature type="transmembrane region" description="Helical" evidence="9">
    <location>
        <begin position="278"/>
        <end position="296"/>
    </location>
</feature>
<comment type="caution">
    <text evidence="12">The sequence shown here is derived from an EMBL/GenBank/DDBJ whole genome shotgun (WGS) entry which is preliminary data.</text>
</comment>
<dbReference type="InterPro" id="IPR020846">
    <property type="entry name" value="MFS_dom"/>
</dbReference>
<dbReference type="AlphaFoldDB" id="A0AAW9FQC7"/>
<feature type="transmembrane region" description="Helical" evidence="9">
    <location>
        <begin position="248"/>
        <end position="266"/>
    </location>
</feature>
<feature type="transmembrane region" description="Helical" evidence="9">
    <location>
        <begin position="302"/>
        <end position="324"/>
    </location>
</feature>
<dbReference type="Pfam" id="PF07690">
    <property type="entry name" value="MFS_1"/>
    <property type="match status" value="1"/>
</dbReference>
<evidence type="ECO:0000256" key="1">
    <source>
        <dbReference type="ARBA" id="ARBA00004651"/>
    </source>
</evidence>
<protein>
    <recommendedName>
        <fullName evidence="11">Major facilitator superfamily (MFS) profile domain-containing protein</fullName>
    </recommendedName>
</protein>
<evidence type="ECO:0000256" key="9">
    <source>
        <dbReference type="SAM" id="Phobius"/>
    </source>
</evidence>
<feature type="transmembrane region" description="Helical" evidence="9">
    <location>
        <begin position="164"/>
        <end position="187"/>
    </location>
</feature>
<feature type="transmembrane region" description="Helical" evidence="9">
    <location>
        <begin position="362"/>
        <end position="384"/>
    </location>
</feature>
<keyword evidence="4" id="KW-1003">Cell membrane</keyword>
<keyword evidence="3" id="KW-0813">Transport</keyword>
<accession>A0AAW9FQC7</accession>